<sequence>MFFFRARDLTGITDTSLEVSPSTTAHGCLNRLISNFSCLEEIRNGAHSKRGICPRTCRS</sequence>
<dbReference type="AlphaFoldDB" id="A0A830BRL5"/>
<dbReference type="Proteomes" id="UP000653305">
    <property type="component" value="Unassembled WGS sequence"/>
</dbReference>
<dbReference type="EMBL" id="BMAC01000124">
    <property type="protein sequence ID" value="GFP86395.1"/>
    <property type="molecule type" value="Genomic_DNA"/>
</dbReference>
<dbReference type="OrthoDB" id="5531344at2759"/>
<organism evidence="1 2">
    <name type="scientific">Phtheirospermum japonicum</name>
    <dbReference type="NCBI Taxonomy" id="374723"/>
    <lineage>
        <taxon>Eukaryota</taxon>
        <taxon>Viridiplantae</taxon>
        <taxon>Streptophyta</taxon>
        <taxon>Embryophyta</taxon>
        <taxon>Tracheophyta</taxon>
        <taxon>Spermatophyta</taxon>
        <taxon>Magnoliopsida</taxon>
        <taxon>eudicotyledons</taxon>
        <taxon>Gunneridae</taxon>
        <taxon>Pentapetalae</taxon>
        <taxon>asterids</taxon>
        <taxon>lamiids</taxon>
        <taxon>Lamiales</taxon>
        <taxon>Orobanchaceae</taxon>
        <taxon>Orobanchaceae incertae sedis</taxon>
        <taxon>Phtheirospermum</taxon>
    </lineage>
</organism>
<accession>A0A830BRL5</accession>
<evidence type="ECO:0000313" key="1">
    <source>
        <dbReference type="EMBL" id="GFP86395.1"/>
    </source>
</evidence>
<protein>
    <submittedName>
        <fullName evidence="1">Molybdopterin synthase sulfur carrier subunit</fullName>
    </submittedName>
</protein>
<gene>
    <name evidence="1" type="ORF">PHJA_000783300</name>
</gene>
<proteinExistence type="predicted"/>
<reference evidence="1" key="1">
    <citation type="submission" date="2020-07" db="EMBL/GenBank/DDBJ databases">
        <title>Ethylene signaling mediates host invasion by parasitic plants.</title>
        <authorList>
            <person name="Yoshida S."/>
        </authorList>
    </citation>
    <scope>NUCLEOTIDE SEQUENCE</scope>
    <source>
        <strain evidence="1">Okayama</strain>
    </source>
</reference>
<comment type="caution">
    <text evidence="1">The sequence shown here is derived from an EMBL/GenBank/DDBJ whole genome shotgun (WGS) entry which is preliminary data.</text>
</comment>
<keyword evidence="2" id="KW-1185">Reference proteome</keyword>
<evidence type="ECO:0000313" key="2">
    <source>
        <dbReference type="Proteomes" id="UP000653305"/>
    </source>
</evidence>
<name>A0A830BRL5_9LAMI</name>